<reference evidence="9" key="3">
    <citation type="submission" date="2022-06" db="UniProtKB">
        <authorList>
            <consortium name="EnsemblMetazoa"/>
        </authorList>
    </citation>
    <scope>IDENTIFICATION</scope>
</reference>
<dbReference type="Gene3D" id="2.30.230.10">
    <property type="entry name" value="Lipovitellin, beta-sheet shell regions, chain A"/>
    <property type="match status" value="1"/>
</dbReference>
<dbReference type="EnsemblMetazoa" id="SSS_333s_mrna">
    <property type="protein sequence ID" value="KAF7495137.1"/>
    <property type="gene ID" value="SSS_333"/>
</dbReference>
<protein>
    <submittedName>
        <fullName evidence="8">Allergen Mag</fullName>
    </submittedName>
</protein>
<reference evidence="10" key="1">
    <citation type="journal article" date="2020" name="PLoS Negl. Trop. Dis.">
        <title>High-quality nuclear genome for Sarcoptes scabiei-A critical resource for a neglected parasite.</title>
        <authorList>
            <person name="Korhonen P.K."/>
            <person name="Gasser R.B."/>
            <person name="Ma G."/>
            <person name="Wang T."/>
            <person name="Stroehlein A.J."/>
            <person name="Young N.D."/>
            <person name="Ang C.S."/>
            <person name="Fernando D.D."/>
            <person name="Lu H.C."/>
            <person name="Taylor S."/>
            <person name="Reynolds S.L."/>
            <person name="Mofiz E."/>
            <person name="Najaraj S.H."/>
            <person name="Gowda H."/>
            <person name="Madugundu A."/>
            <person name="Renuse S."/>
            <person name="Holt D."/>
            <person name="Pandey A."/>
            <person name="Papenfuss A.T."/>
            <person name="Fischer K."/>
        </authorList>
    </citation>
    <scope>NUCLEOTIDE SEQUENCE [LARGE SCALE GENOMIC DNA]</scope>
</reference>
<dbReference type="InterPro" id="IPR015816">
    <property type="entry name" value="Vitellinogen_b-sht_N"/>
</dbReference>
<keyword evidence="1 6" id="KW-0732">Signal</keyword>
<dbReference type="Pfam" id="PF01347">
    <property type="entry name" value="Vitellogenin_N"/>
    <property type="match status" value="1"/>
</dbReference>
<evidence type="ECO:0000259" key="7">
    <source>
        <dbReference type="PROSITE" id="PS51211"/>
    </source>
</evidence>
<dbReference type="PANTHER" id="PTHR23345">
    <property type="entry name" value="VITELLOGENIN-RELATED"/>
    <property type="match status" value="1"/>
</dbReference>
<feature type="domain" description="Vitellogenin" evidence="7">
    <location>
        <begin position="35"/>
        <end position="641"/>
    </location>
</feature>
<keyword evidence="3" id="KW-1015">Disulfide bond</keyword>
<evidence type="ECO:0000256" key="3">
    <source>
        <dbReference type="ARBA" id="ARBA00023157"/>
    </source>
</evidence>
<dbReference type="InterPro" id="IPR050733">
    <property type="entry name" value="Vitellogenin/Apolipophorin"/>
</dbReference>
<dbReference type="EMBL" id="WVUK01000050">
    <property type="protein sequence ID" value="KAF7495137.1"/>
    <property type="molecule type" value="Genomic_DNA"/>
</dbReference>
<organism evidence="8">
    <name type="scientific">Sarcoptes scabiei</name>
    <name type="common">Itch mite</name>
    <name type="synonym">Acarus scabiei</name>
    <dbReference type="NCBI Taxonomy" id="52283"/>
    <lineage>
        <taxon>Eukaryota</taxon>
        <taxon>Metazoa</taxon>
        <taxon>Ecdysozoa</taxon>
        <taxon>Arthropoda</taxon>
        <taxon>Chelicerata</taxon>
        <taxon>Arachnida</taxon>
        <taxon>Acari</taxon>
        <taxon>Acariformes</taxon>
        <taxon>Sarcoptiformes</taxon>
        <taxon>Astigmata</taxon>
        <taxon>Psoroptidia</taxon>
        <taxon>Sarcoptoidea</taxon>
        <taxon>Sarcoptidae</taxon>
        <taxon>Sarcoptinae</taxon>
        <taxon>Sarcoptes</taxon>
    </lineage>
</organism>
<dbReference type="Gene3D" id="1.25.10.20">
    <property type="entry name" value="Vitellinogen, superhelical"/>
    <property type="match status" value="1"/>
</dbReference>
<proteinExistence type="predicted"/>
<evidence type="ECO:0000256" key="6">
    <source>
        <dbReference type="SAM" id="SignalP"/>
    </source>
</evidence>
<dbReference type="OrthoDB" id="6374144at2759"/>
<evidence type="ECO:0000256" key="4">
    <source>
        <dbReference type="ARBA" id="ARBA00023180"/>
    </source>
</evidence>
<dbReference type="InterPro" id="IPR001747">
    <property type="entry name" value="Vitellogenin_N"/>
</dbReference>
<evidence type="ECO:0000313" key="8">
    <source>
        <dbReference type="EMBL" id="KAF7495137.1"/>
    </source>
</evidence>
<dbReference type="InterPro" id="IPR015819">
    <property type="entry name" value="Lipid_transp_b-sht_shell"/>
</dbReference>
<dbReference type="SMART" id="SM00638">
    <property type="entry name" value="LPD_N"/>
    <property type="match status" value="1"/>
</dbReference>
<evidence type="ECO:0000256" key="5">
    <source>
        <dbReference type="PROSITE-ProRule" id="PRU00557"/>
    </source>
</evidence>
<evidence type="ECO:0000313" key="10">
    <source>
        <dbReference type="Proteomes" id="UP000070412"/>
    </source>
</evidence>
<keyword evidence="10" id="KW-1185">Reference proteome</keyword>
<name>A0A834REG9_SARSC</name>
<dbReference type="Proteomes" id="UP000070412">
    <property type="component" value="Unassembled WGS sequence"/>
</dbReference>
<keyword evidence="2" id="KW-0758">Storage protein</keyword>
<dbReference type="SUPFAM" id="SSF48431">
    <property type="entry name" value="Lipovitellin-phosvitin complex, superhelical domain"/>
    <property type="match status" value="1"/>
</dbReference>
<keyword evidence="4" id="KW-0325">Glycoprotein</keyword>
<dbReference type="InterPro" id="IPR011030">
    <property type="entry name" value="Lipovitellin_superhlx_dom"/>
</dbReference>
<feature type="signal peptide" evidence="6">
    <location>
        <begin position="1"/>
        <end position="20"/>
    </location>
</feature>
<dbReference type="PANTHER" id="PTHR23345:SF15">
    <property type="entry name" value="VITELLOGENIN 1-RELATED"/>
    <property type="match status" value="1"/>
</dbReference>
<evidence type="ECO:0000256" key="2">
    <source>
        <dbReference type="ARBA" id="ARBA00022761"/>
    </source>
</evidence>
<feature type="chain" id="PRO_5038316133" evidence="6">
    <location>
        <begin position="21"/>
        <end position="1667"/>
    </location>
</feature>
<evidence type="ECO:0000313" key="9">
    <source>
        <dbReference type="EnsemblMetazoa" id="KAF7495137.1"/>
    </source>
</evidence>
<dbReference type="PROSITE" id="PS51211">
    <property type="entry name" value="VITELLOGENIN"/>
    <property type="match status" value="1"/>
</dbReference>
<dbReference type="SUPFAM" id="SSF56968">
    <property type="entry name" value="Lipovitellin-phosvitin complex, beta-sheet shell regions"/>
    <property type="match status" value="2"/>
</dbReference>
<evidence type="ECO:0000256" key="1">
    <source>
        <dbReference type="ARBA" id="ARBA00022729"/>
    </source>
</evidence>
<dbReference type="GO" id="GO:0005319">
    <property type="term" value="F:lipid transporter activity"/>
    <property type="evidence" value="ECO:0007669"/>
    <property type="project" value="InterPro"/>
</dbReference>
<comment type="caution">
    <text evidence="5">Lacks conserved residue(s) required for the propagation of feature annotation.</text>
</comment>
<accession>A0A834REG9</accession>
<sequence length="1667" mass="191358">MRSKLVALLFIACLFQNGQAHHCTVACPRTVPSLVAPKAQTTYVYSVESTSKLLSGDTQSVTYSADAEVSIMSSCEAVLMIKNAKIEGVPNAEALATELSAKPFAFGYFNGRVMGICPNKEDQDWTLNVKKAIVSALQVQFEDDLKRIEEVDVSGKCSTEYRKIKSDDGLMVLEKKKDLNMCDERRMDLRHAPNQFLGQLKELLRHHFHAMDDDLTCRVTLKDQIVTEVDCEEQHSLIASIRMPITYSSMKLKLKESKDGVPSDVGETDSEAKQPYIGFDYQHKHATEAEVVEVLKKLCSDVSENSASIDSSFDFQKLIHKLKYLTDDETANVDEAVKTTICPAAPKRIRELFLDASAYAASDANIRSLVKAHENDELSASRSTSLFSIVALKALPNKKTVDALLPLIASEKTHRPLLLGISVLVRRYCEKTANCATDAGAKEAREAFQARLATAKDDNEKINLLKALENLNVNTDGVESMINKLDEIIKSKDSDVMVRVAALNAMPNDESHNDRFKSLVADETNPNELRVAAFRKMVKNNGMKHVKDLMGVENHCIKNFVLSFVNNLKKSNNNLRRAILTEDIELPQEPENKIGITRNIAREYGPYTFEYDVIYPKDGNVTTMVNARVTRSTKGELKDLVEIQLYQNGLDTEMGNLIDVMEKKSFASMASLVKDIVKMLMQLRKKHEHNGHLKMAMKVNGKNVMFGDVFEDLHALADLVRKRLEKIVNEKKVDRTIGGVMFDSLVVVPLVNGLPLLYKTENNYLLQYNGEVSGEKGKRNVKLNLSLVSGMIGGAKIKVKDEKMAYLYQAKWAYTPHLDFDIERKDNSMLFRLNLKDLDKRTVFQFHHNLREKRSNGEIRDYDSLPHDEPKEKCFTTFSLEYCRKEYHPYKMYYPNVEYFVSKPNKDVNAIELEFKHESDDSKKNRKYTAELREVGPATPKTAKLEIDVAKGEEYKVTMKSPNNEFHTEFTFAADKNHLKMKADFPDRFRADVTGTFEHDKETGVRKNKLNVEYKLGSDDKAHTIEYENEMAFKLKRSSKEKNTNLMYKSKYISSRMPGLNHKTALEFKYRPFKTNDLNLELEFGNDLQHKYQLQRKTDMEVEEMRPFKLKGNSDIKLVATDFDVDYDLKSDFKYESNKGTPMELQYNLKGKDRSKRAAEKNQEEIEGKIDYKNNGSPIDSKMNANLQAWGNQYAYESELKQVEPQRYEGKITMSKNDKKIFITHKDEMAKPTDTFHLKSEAEVTFSDSEDKKNYFVELKKDKDLYSMKSNVKRNNEIFYENNMDLEKNGKMNWYYKRNDRTWNMDLDNAFNPRDGTMKLQVKDRIYDIKLKREPFRYGDLHIEGNENALIKKGDLHMSLVDPLTLNVLTKNDGIVDMTLDLVSPNTKKAALKINSKKYDLDHDGEITVSIFNPRMTWKHHTRKGDMELNIDADITRKGSLITYSRKEPDDSTKVRYSRQGNQVSMEVDSKLIEGHANGTLTDGKIHVKGRESDFEIESTYKVEDGKLMIEPTKTQNGKLEGLLSRKVPSHLVLETPRVKMNMKYDRFAPVKILKLDYDGLNYEKHIDAEYEPSNHYKYFTDGKSKRSGKGYSIKIDGKPKKALKVDVDMPDFKFNVNKPEDSNKAQFSYTFNDYTETEEYEFDPHRAYILNWARAIRQYLQTFIVE</sequence>
<reference evidence="8" key="2">
    <citation type="submission" date="2020-01" db="EMBL/GenBank/DDBJ databases">
        <authorList>
            <person name="Korhonen P.K.K."/>
            <person name="Guangxu M.G."/>
            <person name="Wang T.W."/>
            <person name="Stroehlein A.J.S."/>
            <person name="Young N.D."/>
            <person name="Ang C.-S.A."/>
            <person name="Fernando D.W.F."/>
            <person name="Lu H.L."/>
            <person name="Taylor S.T."/>
            <person name="Ehtesham M.E.M."/>
            <person name="Najaraj S.H.N."/>
            <person name="Harsha G.H.G."/>
            <person name="Madugundu A.M."/>
            <person name="Renuse S.R."/>
            <person name="Holt D.H."/>
            <person name="Pandey A.P."/>
            <person name="Papenfuss A.P."/>
            <person name="Gasser R.B.G."/>
            <person name="Fischer K.F."/>
        </authorList>
    </citation>
    <scope>NUCLEOTIDE SEQUENCE</scope>
    <source>
        <strain evidence="8">SSS_KF_BRIS2020</strain>
    </source>
</reference>
<gene>
    <name evidence="8" type="primary">SSS_333g</name>
    <name evidence="8" type="ORF">SSS_333</name>
</gene>